<comment type="pathway">
    <text evidence="2">Aromatic compound metabolism.</text>
</comment>
<dbReference type="InterPro" id="IPR029017">
    <property type="entry name" value="Enolase-like_N"/>
</dbReference>
<evidence type="ECO:0000256" key="6">
    <source>
        <dbReference type="ARBA" id="ARBA00023211"/>
    </source>
</evidence>
<feature type="domain" description="Mandelate racemase/muconate lactonizing enzyme C-terminal" evidence="8">
    <location>
        <begin position="160"/>
        <end position="255"/>
    </location>
</feature>
<dbReference type="GeneID" id="29521771"/>
<dbReference type="InterPro" id="IPR036849">
    <property type="entry name" value="Enolase-like_C_sf"/>
</dbReference>
<evidence type="ECO:0000256" key="7">
    <source>
        <dbReference type="ARBA" id="ARBA00023235"/>
    </source>
</evidence>
<dbReference type="SMART" id="SM00922">
    <property type="entry name" value="MR_MLE"/>
    <property type="match status" value="1"/>
</dbReference>
<dbReference type="SUPFAM" id="SSF54826">
    <property type="entry name" value="Enolase N-terminal domain-like"/>
    <property type="match status" value="1"/>
</dbReference>
<dbReference type="PROSITE" id="PS00909">
    <property type="entry name" value="MR_MLE_2"/>
    <property type="match status" value="1"/>
</dbReference>
<evidence type="ECO:0000256" key="4">
    <source>
        <dbReference type="ARBA" id="ARBA00022723"/>
    </source>
</evidence>
<dbReference type="Pfam" id="PF02746">
    <property type="entry name" value="MR_MLE_N"/>
    <property type="match status" value="1"/>
</dbReference>
<comment type="similarity">
    <text evidence="3">Belongs to the mandelate racemase/muconate lactonizing enzyme family.</text>
</comment>
<keyword evidence="9" id="KW-0614">Plasmid</keyword>
<organism evidence="9 10">
    <name type="scientific">Ensifer adhaerens</name>
    <name type="common">Sinorhizobium morelense</name>
    <dbReference type="NCBI Taxonomy" id="106592"/>
    <lineage>
        <taxon>Bacteria</taxon>
        <taxon>Pseudomonadati</taxon>
        <taxon>Pseudomonadota</taxon>
        <taxon>Alphaproteobacteria</taxon>
        <taxon>Hyphomicrobiales</taxon>
        <taxon>Rhizobiaceae</taxon>
        <taxon>Sinorhizobium/Ensifer group</taxon>
        <taxon>Ensifer</taxon>
    </lineage>
</organism>
<dbReference type="SUPFAM" id="SSF51604">
    <property type="entry name" value="Enolase C-terminal domain-like"/>
    <property type="match status" value="1"/>
</dbReference>
<dbReference type="InterPro" id="IPR013370">
    <property type="entry name" value="Chloromuconate_cycloisomerase"/>
</dbReference>
<geneLocation type="plasmid" evidence="9 10">
    <name>unnamedA</name>
</geneLocation>
<dbReference type="SFLD" id="SFLDS00001">
    <property type="entry name" value="Enolase"/>
    <property type="match status" value="1"/>
</dbReference>
<keyword evidence="4" id="KW-0479">Metal-binding</keyword>
<evidence type="ECO:0000256" key="1">
    <source>
        <dbReference type="ARBA" id="ARBA00001936"/>
    </source>
</evidence>
<dbReference type="InterPro" id="IPR029065">
    <property type="entry name" value="Enolase_C-like"/>
</dbReference>
<reference evidence="9 10" key="1">
    <citation type="submission" date="2023-03" db="EMBL/GenBank/DDBJ databases">
        <title>Comparative genome and transcriptome analysis combination mining strategies for increasing vitamin B12 production of Ensifer adhaerens strain.</title>
        <authorList>
            <person name="Yongheng L."/>
        </authorList>
    </citation>
    <scope>NUCLEOTIDE SEQUENCE [LARGE SCALE GENOMIC DNA]</scope>
    <source>
        <strain evidence="9 10">Casida A-T305</strain>
        <plasmid evidence="9 10">unnamedA</plasmid>
    </source>
</reference>
<dbReference type="PROSITE" id="PS00908">
    <property type="entry name" value="MR_MLE_1"/>
    <property type="match status" value="1"/>
</dbReference>
<evidence type="ECO:0000259" key="8">
    <source>
        <dbReference type="SMART" id="SM00922"/>
    </source>
</evidence>
<dbReference type="CDD" id="cd03318">
    <property type="entry name" value="MLE"/>
    <property type="match status" value="1"/>
</dbReference>
<comment type="cofactor">
    <cofactor evidence="1">
        <name>Mn(2+)</name>
        <dbReference type="ChEBI" id="CHEBI:29035"/>
    </cofactor>
</comment>
<dbReference type="EMBL" id="CP121309">
    <property type="protein sequence ID" value="WFP93446.1"/>
    <property type="molecule type" value="Genomic_DNA"/>
</dbReference>
<evidence type="ECO:0000313" key="9">
    <source>
        <dbReference type="EMBL" id="WFP93446.1"/>
    </source>
</evidence>
<keyword evidence="7" id="KW-0413">Isomerase</keyword>
<keyword evidence="5" id="KW-0058">Aromatic hydrocarbons catabolism</keyword>
<dbReference type="Gene3D" id="3.30.390.10">
    <property type="entry name" value="Enolase-like, N-terminal domain"/>
    <property type="match status" value="1"/>
</dbReference>
<gene>
    <name evidence="9" type="ORF">P4B07_27405</name>
</gene>
<evidence type="ECO:0000256" key="5">
    <source>
        <dbReference type="ARBA" id="ARBA00022797"/>
    </source>
</evidence>
<dbReference type="InterPro" id="IPR013342">
    <property type="entry name" value="Mandelate_racemase_C"/>
</dbReference>
<accession>A0ABY8HNS4</accession>
<name>A0ABY8HNS4_ENSAD</name>
<dbReference type="Pfam" id="PF13378">
    <property type="entry name" value="MR_MLE_C"/>
    <property type="match status" value="1"/>
</dbReference>
<dbReference type="PANTHER" id="PTHR48073:SF2">
    <property type="entry name" value="O-SUCCINYLBENZOATE SYNTHASE"/>
    <property type="match status" value="1"/>
</dbReference>
<proteinExistence type="inferred from homology"/>
<sequence>MNTTLAPIAPTAALFPVIERVETMLVDLPTIRPHKLSVATMTGQTLMLVKVHCSDGTVGIGEGTTIGGLAYGGESPESMKLAIDTYFAPVMVGEDATHVKALMARIGKAIKENRFAKSAVETALLDAHGKRLGLPISELLGGALRKRLAVAWTLASGDTAKDIAEAEKMLELRRHRIFKLKIGARPLKDDIAHVAAIKKALGERGAVRVDVNMAWSEFEAAYGMAALADAGCELVEQPVASTAALGHLVRRFPLALMADESLTGPESAFEIAKTKGADVFAVKIEQSGGLFNAQRVAVIADAAGIELYGGTMLEGGVGTVASAHVFSTFAKLQWGTELFGPLLLTEEILATPLDYSDFELTVPDAPGLGIELDEDRLKFFARDGLRKTISVAK</sequence>
<evidence type="ECO:0000256" key="2">
    <source>
        <dbReference type="ARBA" id="ARBA00005211"/>
    </source>
</evidence>
<evidence type="ECO:0000256" key="3">
    <source>
        <dbReference type="ARBA" id="ARBA00008031"/>
    </source>
</evidence>
<dbReference type="PANTHER" id="PTHR48073">
    <property type="entry name" value="O-SUCCINYLBENZOATE SYNTHASE-RELATED"/>
    <property type="match status" value="1"/>
</dbReference>
<dbReference type="InterPro" id="IPR018110">
    <property type="entry name" value="Mandel_Rmase/mucon_lact_enz_CS"/>
</dbReference>
<dbReference type="Gene3D" id="3.20.20.120">
    <property type="entry name" value="Enolase-like C-terminal domain"/>
    <property type="match status" value="1"/>
</dbReference>
<protein>
    <submittedName>
        <fullName evidence="9">Muconate/chloromuconate family cycloisomerase</fullName>
    </submittedName>
</protein>
<keyword evidence="6" id="KW-0464">Manganese</keyword>
<dbReference type="RefSeq" id="WP_051659590.1">
    <property type="nucleotide sequence ID" value="NZ_CP015881.1"/>
</dbReference>
<dbReference type="InterPro" id="IPR013341">
    <property type="entry name" value="Mandelate_racemase_N_dom"/>
</dbReference>
<dbReference type="SFLD" id="SFLDG01258">
    <property type="entry name" value="(chloro)muconate_cycloisomeras"/>
    <property type="match status" value="1"/>
</dbReference>
<evidence type="ECO:0000313" key="10">
    <source>
        <dbReference type="Proteomes" id="UP001214094"/>
    </source>
</evidence>
<dbReference type="SFLD" id="SFLDG00180">
    <property type="entry name" value="muconate_cycloisomerase"/>
    <property type="match status" value="1"/>
</dbReference>
<keyword evidence="10" id="KW-1185">Reference proteome</keyword>
<dbReference type="NCBIfam" id="TIGR02534">
    <property type="entry name" value="mucon_cyclo"/>
    <property type="match status" value="1"/>
</dbReference>
<dbReference type="Proteomes" id="UP001214094">
    <property type="component" value="Plasmid unnamedA"/>
</dbReference>